<accession>A0A2C8F3B4</accession>
<dbReference type="RefSeq" id="WP_197706490.1">
    <property type="nucleotide sequence ID" value="NZ_LT907975.1"/>
</dbReference>
<protein>
    <recommendedName>
        <fullName evidence="4">Type II restriction enzyme methylase subunit</fullName>
    </recommendedName>
</protein>
<name>A0A2C8F3B4_9BACT</name>
<dbReference type="AlphaFoldDB" id="A0A2C8F3B4"/>
<proteinExistence type="predicted"/>
<evidence type="ECO:0008006" key="4">
    <source>
        <dbReference type="Google" id="ProtNLM"/>
    </source>
</evidence>
<reference evidence="3" key="1">
    <citation type="submission" date="2017-09" db="EMBL/GenBank/DDBJ databases">
        <authorList>
            <person name="Regsiter A."/>
            <person name="William W."/>
        </authorList>
    </citation>
    <scope>NUCLEOTIDE SEQUENCE [LARGE SCALE GENOMIC DNA]</scope>
    <source>
        <strain evidence="3">500-1</strain>
    </source>
</reference>
<keyword evidence="1" id="KW-0175">Coiled coil</keyword>
<organism evidence="2 3">
    <name type="scientific">Pseudodesulfovibrio profundus</name>
    <dbReference type="NCBI Taxonomy" id="57320"/>
    <lineage>
        <taxon>Bacteria</taxon>
        <taxon>Pseudomonadati</taxon>
        <taxon>Thermodesulfobacteriota</taxon>
        <taxon>Desulfovibrionia</taxon>
        <taxon>Desulfovibrionales</taxon>
        <taxon>Desulfovibrionaceae</taxon>
    </lineage>
</organism>
<dbReference type="REBASE" id="222452">
    <property type="entry name" value="Ppr5001ORF316P"/>
</dbReference>
<evidence type="ECO:0000313" key="3">
    <source>
        <dbReference type="Proteomes" id="UP000219215"/>
    </source>
</evidence>
<evidence type="ECO:0000313" key="2">
    <source>
        <dbReference type="EMBL" id="SOB57195.1"/>
    </source>
</evidence>
<feature type="coiled-coil region" evidence="1">
    <location>
        <begin position="210"/>
        <end position="240"/>
    </location>
</feature>
<dbReference type="Proteomes" id="UP000219215">
    <property type="component" value="Chromosome DPRO"/>
</dbReference>
<gene>
    <name evidence="2" type="ORF">DPRO_0316</name>
</gene>
<keyword evidence="3" id="KW-1185">Reference proteome</keyword>
<dbReference type="EMBL" id="LT907975">
    <property type="protein sequence ID" value="SOB57195.1"/>
    <property type="molecule type" value="Genomic_DNA"/>
</dbReference>
<dbReference type="KEGG" id="pprf:DPRO_0316"/>
<evidence type="ECO:0000256" key="1">
    <source>
        <dbReference type="SAM" id="Coils"/>
    </source>
</evidence>
<sequence length="273" mass="31785">MTSNPHYRYGPGKTGEEYESLQRTDTIKELISYAIGCMMGRYSLDEPGLIYAYNGNEGFDPSRYTTFPADEDGIVPVMDDDWFEDDATNRFEEFIKAAWSPETLDENLKFVADSLDPKRGEASIDTIRRFISQKFFKDHHLKVYKKRPIYWLFSSGKKRAFECLVYLHRYNENTLARMRAMYVTPLQGKYNARIDYLDKEKDNAGSATAARKLQKELDTMRKKQQELREFDELLRHYADQRIPLDLDDGVKVNYGKFGKLLAEVKAVTGKKPE</sequence>